<dbReference type="InterPro" id="IPR019734">
    <property type="entry name" value="TPR_rpt"/>
</dbReference>
<dbReference type="GO" id="GO:0005743">
    <property type="term" value="C:mitochondrial inner membrane"/>
    <property type="evidence" value="ECO:0007669"/>
    <property type="project" value="TreeGrafter"/>
</dbReference>
<dbReference type="Pfam" id="PF13181">
    <property type="entry name" value="TPR_8"/>
    <property type="match status" value="1"/>
</dbReference>
<comment type="subcellular location">
    <subcellularLocation>
        <location evidence="1">Mitochondrion</location>
    </subcellularLocation>
</comment>
<keyword evidence="8" id="KW-1185">Reference proteome</keyword>
<evidence type="ECO:0000256" key="5">
    <source>
        <dbReference type="ARBA" id="ARBA00022946"/>
    </source>
</evidence>
<evidence type="ECO:0000256" key="1">
    <source>
        <dbReference type="ARBA" id="ARBA00004173"/>
    </source>
</evidence>
<keyword evidence="4" id="KW-0802">TPR repeat</keyword>
<dbReference type="SMART" id="SM00028">
    <property type="entry name" value="TPR"/>
    <property type="match status" value="4"/>
</dbReference>
<organism evidence="7 8">
    <name type="scientific">Erpetoichthys calabaricus</name>
    <name type="common">Rope fish</name>
    <name type="synonym">Calamoichthys calabaricus</name>
    <dbReference type="NCBI Taxonomy" id="27687"/>
    <lineage>
        <taxon>Eukaryota</taxon>
        <taxon>Metazoa</taxon>
        <taxon>Chordata</taxon>
        <taxon>Craniata</taxon>
        <taxon>Vertebrata</taxon>
        <taxon>Euteleostomi</taxon>
        <taxon>Actinopterygii</taxon>
        <taxon>Polypteriformes</taxon>
        <taxon>Polypteridae</taxon>
        <taxon>Erpetoichthys</taxon>
    </lineage>
</organism>
<accession>A0A8C4S049</accession>
<gene>
    <name evidence="7" type="primary">ttc19</name>
</gene>
<reference evidence="7" key="1">
    <citation type="submission" date="2021-06" db="EMBL/GenBank/DDBJ databases">
        <authorList>
            <consortium name="Wellcome Sanger Institute Data Sharing"/>
        </authorList>
    </citation>
    <scope>NUCLEOTIDE SEQUENCE [LARGE SCALE GENOMIC DNA]</scope>
</reference>
<evidence type="ECO:0000256" key="2">
    <source>
        <dbReference type="ARBA" id="ARBA00008219"/>
    </source>
</evidence>
<evidence type="ECO:0000256" key="3">
    <source>
        <dbReference type="ARBA" id="ARBA00022737"/>
    </source>
</evidence>
<keyword evidence="5" id="KW-0809">Transit peptide</keyword>
<keyword evidence="6" id="KW-0496">Mitochondrion</keyword>
<dbReference type="GO" id="GO:0034551">
    <property type="term" value="P:mitochondrial respiratory chain complex III assembly"/>
    <property type="evidence" value="ECO:0007669"/>
    <property type="project" value="InterPro"/>
</dbReference>
<dbReference type="GeneTree" id="ENSGT00390000009194"/>
<name>A0A8C4S049_ERPCA</name>
<dbReference type="Gene3D" id="1.25.40.10">
    <property type="entry name" value="Tetratricopeptide repeat domain"/>
    <property type="match status" value="2"/>
</dbReference>
<proteinExistence type="inferred from homology"/>
<evidence type="ECO:0000313" key="7">
    <source>
        <dbReference type="Ensembl" id="ENSECRP00000009407.1"/>
    </source>
</evidence>
<keyword evidence="3" id="KW-0677">Repeat</keyword>
<comment type="similarity">
    <text evidence="2">Belongs to the TTC19 family.</text>
</comment>
<dbReference type="AlphaFoldDB" id="A0A8C4S049"/>
<evidence type="ECO:0000256" key="6">
    <source>
        <dbReference type="ARBA" id="ARBA00023128"/>
    </source>
</evidence>
<protein>
    <submittedName>
        <fullName evidence="7">Tetratricopeptide repeat domain 19</fullName>
    </submittedName>
</protein>
<sequence>MAALSALFLWRRLGHWGCRRFWQFNMHKETCIVRTVGSYTKTSFASLVVPLSCWKSVHMLGGLSVFAFSLFTKSAEDEEKKKEDEIILLLKKAKLNIMQGELEAADRILHKAIRLAHESHNTQAIIYTYDMMANVAFLQGHLLNAEKLFKATLSFLLANATKEDDNAVIEISLKLASIYAAQNRHDLAVQGFEFCTSTLEEKITKLDSLSAEEQDNTRLLLGLCLDSYARYQMSRSQLESACISYKKAIQISCEVQGLSHPQSLVLMNDMATVLDLQGHHDDAYKEMKKVLELARETGHPQHHAFLVNMAGILMHQGQHDTAQQFYKEALSLAQKLGDEIVVEKVQEGLEELEDRRRRNI</sequence>
<dbReference type="InterPro" id="IPR040395">
    <property type="entry name" value="TTC19"/>
</dbReference>
<reference evidence="7" key="2">
    <citation type="submission" date="2025-08" db="UniProtKB">
        <authorList>
            <consortium name="Ensembl"/>
        </authorList>
    </citation>
    <scope>IDENTIFICATION</scope>
</reference>
<dbReference type="PANTHER" id="PTHR13143:SF6">
    <property type="entry name" value="TETRATRICOPEPTIDE REPEAT PROTEIN 19, MITOCHONDRIAL"/>
    <property type="match status" value="1"/>
</dbReference>
<dbReference type="Ensembl" id="ENSECRT00000009559.1">
    <property type="protein sequence ID" value="ENSECRP00000009407.1"/>
    <property type="gene ID" value="ENSECRG00000006302.1"/>
</dbReference>
<dbReference type="PANTHER" id="PTHR13143">
    <property type="entry name" value="TETRATRICOPEPTIDE REPEAT PROTEIN 19"/>
    <property type="match status" value="1"/>
</dbReference>
<evidence type="ECO:0000313" key="8">
    <source>
        <dbReference type="Proteomes" id="UP000694620"/>
    </source>
</evidence>
<dbReference type="Proteomes" id="UP000694620">
    <property type="component" value="Chromosome 6"/>
</dbReference>
<dbReference type="InterPro" id="IPR011990">
    <property type="entry name" value="TPR-like_helical_dom_sf"/>
</dbReference>
<reference evidence="7" key="3">
    <citation type="submission" date="2025-09" db="UniProtKB">
        <authorList>
            <consortium name="Ensembl"/>
        </authorList>
    </citation>
    <scope>IDENTIFICATION</scope>
</reference>
<dbReference type="SUPFAM" id="SSF48452">
    <property type="entry name" value="TPR-like"/>
    <property type="match status" value="2"/>
</dbReference>
<evidence type="ECO:0000256" key="4">
    <source>
        <dbReference type="ARBA" id="ARBA00022803"/>
    </source>
</evidence>